<organism evidence="1 2">
    <name type="scientific">Calocera cornea HHB12733</name>
    <dbReference type="NCBI Taxonomy" id="1353952"/>
    <lineage>
        <taxon>Eukaryota</taxon>
        <taxon>Fungi</taxon>
        <taxon>Dikarya</taxon>
        <taxon>Basidiomycota</taxon>
        <taxon>Agaricomycotina</taxon>
        <taxon>Dacrymycetes</taxon>
        <taxon>Dacrymycetales</taxon>
        <taxon>Dacrymycetaceae</taxon>
        <taxon>Calocera</taxon>
    </lineage>
</organism>
<evidence type="ECO:0000313" key="2">
    <source>
        <dbReference type="Proteomes" id="UP000076842"/>
    </source>
</evidence>
<sequence>MEPTNKQPARRQNQWAEAVPDIILKPLVEKYYGYGFGDKKILAAIVKELNLPATNWSLS</sequence>
<dbReference type="EMBL" id="KV423918">
    <property type="protein sequence ID" value="KZT62180.1"/>
    <property type="molecule type" value="Genomic_DNA"/>
</dbReference>
<proteinExistence type="predicted"/>
<dbReference type="AlphaFoldDB" id="A0A165JRK4"/>
<dbReference type="InParanoid" id="A0A165JRK4"/>
<dbReference type="OrthoDB" id="5946233at2759"/>
<reference evidence="1 2" key="1">
    <citation type="journal article" date="2016" name="Mol. Biol. Evol.">
        <title>Comparative Genomics of Early-Diverging Mushroom-Forming Fungi Provides Insights into the Origins of Lignocellulose Decay Capabilities.</title>
        <authorList>
            <person name="Nagy L.G."/>
            <person name="Riley R."/>
            <person name="Tritt A."/>
            <person name="Adam C."/>
            <person name="Daum C."/>
            <person name="Floudas D."/>
            <person name="Sun H."/>
            <person name="Yadav J.S."/>
            <person name="Pangilinan J."/>
            <person name="Larsson K.H."/>
            <person name="Matsuura K."/>
            <person name="Barry K."/>
            <person name="Labutti K."/>
            <person name="Kuo R."/>
            <person name="Ohm R.A."/>
            <person name="Bhattacharya S.S."/>
            <person name="Shirouzu T."/>
            <person name="Yoshinaga Y."/>
            <person name="Martin F.M."/>
            <person name="Grigoriev I.V."/>
            <person name="Hibbett D.S."/>
        </authorList>
    </citation>
    <scope>NUCLEOTIDE SEQUENCE [LARGE SCALE GENOMIC DNA]</scope>
    <source>
        <strain evidence="1 2">HHB12733</strain>
    </source>
</reference>
<accession>A0A165JRK4</accession>
<gene>
    <name evidence="1" type="ORF">CALCODRAFT_479374</name>
</gene>
<protein>
    <submittedName>
        <fullName evidence="1">Uncharacterized protein</fullName>
    </submittedName>
</protein>
<name>A0A165JRK4_9BASI</name>
<evidence type="ECO:0000313" key="1">
    <source>
        <dbReference type="EMBL" id="KZT62180.1"/>
    </source>
</evidence>
<dbReference type="Proteomes" id="UP000076842">
    <property type="component" value="Unassembled WGS sequence"/>
</dbReference>
<keyword evidence="2" id="KW-1185">Reference proteome</keyword>